<dbReference type="SUPFAM" id="SSF54523">
    <property type="entry name" value="Pili subunits"/>
    <property type="match status" value="1"/>
</dbReference>
<sequence length="261" mass="28804">MIAIIAILAAILFPVFAQAKAAAKHTTNLNNVKELALAGIMYAGDADDYFSCNFNHDSLNDYGEPQGLWQPYIKNRQIVYDVNRTRTGCDQYIDPTGRCVGFAPNFGVFDYNGGTGMFETSTDNFPITTTFGGTQMGRMWKGRSMTSFDAPAEMVMMVTTADTPMFTDSYYFQDGDGHLKTPRNDGRWVRAFVDGHAKTVFYGAYNLMGTYIQMPKSLTDANMLCRSLDAVETVPTGAGSPFTGMKCGDINAYIVANRTPW</sequence>
<protein>
    <submittedName>
        <fullName evidence="2">Uncharacterized protein</fullName>
    </submittedName>
</protein>
<dbReference type="EMBL" id="CP007139">
    <property type="protein sequence ID" value="AIE86242.1"/>
    <property type="molecule type" value="Genomic_DNA"/>
</dbReference>
<name>A0A068NSB7_FIMGI</name>
<dbReference type="KEGG" id="fgi:OP10G_2874"/>
<feature type="signal peptide" evidence="1">
    <location>
        <begin position="1"/>
        <end position="19"/>
    </location>
</feature>
<dbReference type="AlphaFoldDB" id="A0A068NSB7"/>
<dbReference type="Proteomes" id="UP000027982">
    <property type="component" value="Chromosome"/>
</dbReference>
<dbReference type="InterPro" id="IPR045584">
    <property type="entry name" value="Pilin-like"/>
</dbReference>
<dbReference type="STRING" id="661478.OP10G_2874"/>
<dbReference type="Gene3D" id="3.30.700.10">
    <property type="entry name" value="Glycoprotein, Type 4 Pilin"/>
    <property type="match status" value="1"/>
</dbReference>
<dbReference type="HOGENOM" id="CLU_041661_1_1_0"/>
<keyword evidence="1" id="KW-0732">Signal</keyword>
<organism evidence="2 3">
    <name type="scientific">Fimbriimonas ginsengisoli Gsoil 348</name>
    <dbReference type="NCBI Taxonomy" id="661478"/>
    <lineage>
        <taxon>Bacteria</taxon>
        <taxon>Bacillati</taxon>
        <taxon>Armatimonadota</taxon>
        <taxon>Fimbriimonadia</taxon>
        <taxon>Fimbriimonadales</taxon>
        <taxon>Fimbriimonadaceae</taxon>
        <taxon>Fimbriimonas</taxon>
    </lineage>
</organism>
<evidence type="ECO:0000313" key="2">
    <source>
        <dbReference type="EMBL" id="AIE86242.1"/>
    </source>
</evidence>
<accession>A0A068NSB7</accession>
<reference evidence="2 3" key="1">
    <citation type="journal article" date="2014" name="PLoS ONE">
        <title>The first complete genome sequence of the class fimbriimonadia in the phylum armatimonadetes.</title>
        <authorList>
            <person name="Hu Z.Y."/>
            <person name="Wang Y.Z."/>
            <person name="Im W.T."/>
            <person name="Wang S.Y."/>
            <person name="Zhao G.P."/>
            <person name="Zheng H.J."/>
            <person name="Quan Z.X."/>
        </authorList>
    </citation>
    <scope>NUCLEOTIDE SEQUENCE [LARGE SCALE GENOMIC DNA]</scope>
    <source>
        <strain evidence="2">Gsoil 348</strain>
    </source>
</reference>
<gene>
    <name evidence="2" type="ORF">OP10G_2874</name>
</gene>
<evidence type="ECO:0000256" key="1">
    <source>
        <dbReference type="SAM" id="SignalP"/>
    </source>
</evidence>
<feature type="chain" id="PRO_5001651895" evidence="1">
    <location>
        <begin position="20"/>
        <end position="261"/>
    </location>
</feature>
<keyword evidence="3" id="KW-1185">Reference proteome</keyword>
<evidence type="ECO:0000313" key="3">
    <source>
        <dbReference type="Proteomes" id="UP000027982"/>
    </source>
</evidence>
<proteinExistence type="predicted"/>